<gene>
    <name evidence="2" type="ORF">TCAL_05457</name>
</gene>
<protein>
    <submittedName>
        <fullName evidence="2">Uncharacterized protein</fullName>
    </submittedName>
</protein>
<dbReference type="InterPro" id="IPR010276">
    <property type="entry name" value="Allatostatin"/>
</dbReference>
<dbReference type="OrthoDB" id="6381480at2759"/>
<dbReference type="AlphaFoldDB" id="A0A553P831"/>
<dbReference type="Proteomes" id="UP000318571">
    <property type="component" value="Chromosome 3"/>
</dbReference>
<dbReference type="EMBL" id="VCGU01000007">
    <property type="protein sequence ID" value="TRY73844.1"/>
    <property type="molecule type" value="Genomic_DNA"/>
</dbReference>
<evidence type="ECO:0000256" key="1">
    <source>
        <dbReference type="SAM" id="SignalP"/>
    </source>
</evidence>
<evidence type="ECO:0000313" key="3">
    <source>
        <dbReference type="Proteomes" id="UP000318571"/>
    </source>
</evidence>
<dbReference type="OMA" id="GMGKRGP"/>
<comment type="caution">
    <text evidence="2">The sequence shown here is derived from an EMBL/GenBank/DDBJ whole genome shotgun (WGS) entry which is preliminary data.</text>
</comment>
<accession>A0A553P831</accession>
<keyword evidence="3" id="KW-1185">Reference proteome</keyword>
<dbReference type="GO" id="GO:0005184">
    <property type="term" value="F:neuropeptide hormone activity"/>
    <property type="evidence" value="ECO:0007669"/>
    <property type="project" value="InterPro"/>
</dbReference>
<feature type="chain" id="PRO_5021797889" evidence="1">
    <location>
        <begin position="36"/>
        <end position="250"/>
    </location>
</feature>
<sequence>MHPSVYQILGQAKDGRVKFLLLTLVLALSTGISSADGELNRERRAAGSSPLGKRINNMVAELGKRPKELYSFGIGKRSISDQEMEEFLQEEEARESQAQPGAQVKFIHNKDGMEAGKRDPYAFGLGKRGPQDAYSFGMGKRGPQDAYAFGMGKRGPQDAYAFGMGKRGPQEAYSFGMGKRDEYGFGLGKRDPYAFGLGKRDPYAFGLGKRDPYAFGLGKRSPYGFGLGRKRDPYAFGLGKRDPYSFGLGR</sequence>
<dbReference type="Pfam" id="PF05953">
    <property type="entry name" value="Allatostatin"/>
    <property type="match status" value="8"/>
</dbReference>
<evidence type="ECO:0000313" key="2">
    <source>
        <dbReference type="EMBL" id="TRY73844.1"/>
    </source>
</evidence>
<keyword evidence="1" id="KW-0732">Signal</keyword>
<proteinExistence type="predicted"/>
<organism evidence="2 3">
    <name type="scientific">Tigriopus californicus</name>
    <name type="common">Marine copepod</name>
    <dbReference type="NCBI Taxonomy" id="6832"/>
    <lineage>
        <taxon>Eukaryota</taxon>
        <taxon>Metazoa</taxon>
        <taxon>Ecdysozoa</taxon>
        <taxon>Arthropoda</taxon>
        <taxon>Crustacea</taxon>
        <taxon>Multicrustacea</taxon>
        <taxon>Hexanauplia</taxon>
        <taxon>Copepoda</taxon>
        <taxon>Harpacticoida</taxon>
        <taxon>Harpacticidae</taxon>
        <taxon>Tigriopus</taxon>
    </lineage>
</organism>
<name>A0A553P831_TIGCA</name>
<reference evidence="2 3" key="1">
    <citation type="journal article" date="2018" name="Nat. Ecol. Evol.">
        <title>Genomic signatures of mitonuclear coevolution across populations of Tigriopus californicus.</title>
        <authorList>
            <person name="Barreto F.S."/>
            <person name="Watson E.T."/>
            <person name="Lima T.G."/>
            <person name="Willett C.S."/>
            <person name="Edmands S."/>
            <person name="Li W."/>
            <person name="Burton R.S."/>
        </authorList>
    </citation>
    <scope>NUCLEOTIDE SEQUENCE [LARGE SCALE GENOMIC DNA]</scope>
    <source>
        <strain evidence="2 3">San Diego</strain>
    </source>
</reference>
<feature type="signal peptide" evidence="1">
    <location>
        <begin position="1"/>
        <end position="35"/>
    </location>
</feature>